<evidence type="ECO:0000256" key="1">
    <source>
        <dbReference type="ARBA" id="ARBA00000085"/>
    </source>
</evidence>
<comment type="catalytic activity">
    <reaction evidence="1">
        <text>ATP + protein L-histidine = ADP + protein N-phospho-L-histidine.</text>
        <dbReference type="EC" id="2.7.13.3"/>
    </reaction>
</comment>
<dbReference type="RefSeq" id="WP_046904365.1">
    <property type="nucleotide sequence ID" value="NZ_CP011452.2"/>
</dbReference>
<dbReference type="Pfam" id="PF13581">
    <property type="entry name" value="HATPase_c_2"/>
    <property type="match status" value="1"/>
</dbReference>
<dbReference type="Gene3D" id="3.30.565.10">
    <property type="entry name" value="Histidine kinase-like ATPase, C-terminal domain"/>
    <property type="match status" value="1"/>
</dbReference>
<dbReference type="PATRIC" id="fig|1267766.3.peg.2939"/>
<dbReference type="EMBL" id="CP011452">
    <property type="protein sequence ID" value="AKH43928.1"/>
    <property type="molecule type" value="Genomic_DNA"/>
</dbReference>
<dbReference type="Gene3D" id="1.20.120.620">
    <property type="entry name" value="Backbone structure of the membrane domain of e. Coli histidine kinase receptor kdpd"/>
    <property type="match status" value="1"/>
</dbReference>
<feature type="domain" description="Signal transduction histidine kinase subgroup 2 dimerisation and phosphoacceptor" evidence="8">
    <location>
        <begin position="144"/>
        <end position="217"/>
    </location>
</feature>
<feature type="domain" description="Histidine kinase/HSP90-like ATPase" evidence="9">
    <location>
        <begin position="235"/>
        <end position="331"/>
    </location>
</feature>
<evidence type="ECO:0000256" key="5">
    <source>
        <dbReference type="ARBA" id="ARBA00022741"/>
    </source>
</evidence>
<evidence type="ECO:0000256" key="2">
    <source>
        <dbReference type="ARBA" id="ARBA00012438"/>
    </source>
</evidence>
<dbReference type="KEGG" id="aay:WYH_02901"/>
<keyword evidence="4 10" id="KW-0808">Transferase</keyword>
<dbReference type="PANTHER" id="PTHR41523">
    <property type="entry name" value="TWO-COMPONENT SYSTEM SENSOR PROTEIN"/>
    <property type="match status" value="1"/>
</dbReference>
<evidence type="ECO:0000259" key="9">
    <source>
        <dbReference type="Pfam" id="PF13581"/>
    </source>
</evidence>
<dbReference type="STRING" id="1267766.WYH_02901"/>
<dbReference type="GO" id="GO:0005524">
    <property type="term" value="F:ATP binding"/>
    <property type="evidence" value="ECO:0007669"/>
    <property type="project" value="UniProtKB-KW"/>
</dbReference>
<dbReference type="SUPFAM" id="SSF55874">
    <property type="entry name" value="ATPase domain of HSP90 chaperone/DNA topoisomerase II/histidine kinase"/>
    <property type="match status" value="1"/>
</dbReference>
<evidence type="ECO:0000256" key="6">
    <source>
        <dbReference type="ARBA" id="ARBA00022777"/>
    </source>
</evidence>
<dbReference type="Pfam" id="PF07568">
    <property type="entry name" value="HisKA_2"/>
    <property type="match status" value="1"/>
</dbReference>
<evidence type="ECO:0000256" key="7">
    <source>
        <dbReference type="ARBA" id="ARBA00022840"/>
    </source>
</evidence>
<name>A0A0F7KUC2_9SPHN</name>
<gene>
    <name evidence="10" type="ORF">WYH_02901</name>
</gene>
<dbReference type="GO" id="GO:0004673">
    <property type="term" value="F:protein histidine kinase activity"/>
    <property type="evidence" value="ECO:0007669"/>
    <property type="project" value="UniProtKB-EC"/>
</dbReference>
<dbReference type="InterPro" id="IPR003594">
    <property type="entry name" value="HATPase_dom"/>
</dbReference>
<protein>
    <recommendedName>
        <fullName evidence="2">histidine kinase</fullName>
        <ecNumber evidence="2">2.7.13.3</ecNumber>
    </recommendedName>
</protein>
<dbReference type="AlphaFoldDB" id="A0A0F7KUC2"/>
<keyword evidence="3" id="KW-0597">Phosphoprotein</keyword>
<dbReference type="PANTHER" id="PTHR41523:SF8">
    <property type="entry name" value="ETHYLENE RESPONSE SENSOR PROTEIN"/>
    <property type="match status" value="1"/>
</dbReference>
<dbReference type="OrthoDB" id="9767435at2"/>
<dbReference type="InterPro" id="IPR011495">
    <property type="entry name" value="Sig_transdc_His_kin_sub2_dim/P"/>
</dbReference>
<dbReference type="EC" id="2.7.13.3" evidence="2"/>
<evidence type="ECO:0000256" key="4">
    <source>
        <dbReference type="ARBA" id="ARBA00022679"/>
    </source>
</evidence>
<evidence type="ECO:0000256" key="3">
    <source>
        <dbReference type="ARBA" id="ARBA00022553"/>
    </source>
</evidence>
<evidence type="ECO:0000313" key="11">
    <source>
        <dbReference type="Proteomes" id="UP000034392"/>
    </source>
</evidence>
<evidence type="ECO:0000259" key="8">
    <source>
        <dbReference type="Pfam" id="PF07568"/>
    </source>
</evidence>
<organism evidence="10 11">
    <name type="scientific">Croceibacterium atlanticum</name>
    <dbReference type="NCBI Taxonomy" id="1267766"/>
    <lineage>
        <taxon>Bacteria</taxon>
        <taxon>Pseudomonadati</taxon>
        <taxon>Pseudomonadota</taxon>
        <taxon>Alphaproteobacteria</taxon>
        <taxon>Sphingomonadales</taxon>
        <taxon>Erythrobacteraceae</taxon>
        <taxon>Croceibacterium</taxon>
    </lineage>
</organism>
<reference evidence="10" key="1">
    <citation type="submission" date="2015-05" db="EMBL/GenBank/DDBJ databases">
        <title>The complete genome of Altererythrobacter atlanticus strain 26DY36.</title>
        <authorList>
            <person name="Wu Y.-H."/>
            <person name="Cheng H."/>
            <person name="Wu X.-W."/>
        </authorList>
    </citation>
    <scope>NUCLEOTIDE SEQUENCE [LARGE SCALE GENOMIC DNA]</scope>
    <source>
        <strain evidence="10">26DY36</strain>
    </source>
</reference>
<keyword evidence="7" id="KW-0067">ATP-binding</keyword>
<keyword evidence="11" id="KW-1185">Reference proteome</keyword>
<evidence type="ECO:0000313" key="10">
    <source>
        <dbReference type="EMBL" id="AKH43928.1"/>
    </source>
</evidence>
<sequence>MKRLANYDIVRPYKDANTRLLVQILFGAGCAGLMILLRSAFDIWAPTSGAFALVYPTVLLATLYGHWQAGSVAYSISFLWAWYFVLPETQAFRFEFATDPPRVAINAFAALIVLIFAETFRRAVVSAMAERDLEIERRAILLQELEHRTKNNFSLAASLLELQKRREDHPQVQDALDQALNRIHSFAHAYANLAESQGEGAIVAMQPYLTELVTKVTRGAFGENINVTLNVDECELPREVAVAIGLFTNEALTNCAKYAFPDEREGWVNVSLAVEQDGWCLRVEDDGIGQSDSSSAGASSGVGTRLLDAFARQARAEYDLVVGPRGRHVSMAGAWGEDGGTGG</sequence>
<dbReference type="InterPro" id="IPR038318">
    <property type="entry name" value="KdpD_sf"/>
</dbReference>
<keyword evidence="5" id="KW-0547">Nucleotide-binding</keyword>
<proteinExistence type="predicted"/>
<dbReference type="Proteomes" id="UP000034392">
    <property type="component" value="Chromosome"/>
</dbReference>
<accession>A0A0F7KUC2</accession>
<dbReference type="InterPro" id="IPR036890">
    <property type="entry name" value="HATPase_C_sf"/>
</dbReference>
<keyword evidence="6 10" id="KW-0418">Kinase</keyword>
<dbReference type="PROSITE" id="PS51257">
    <property type="entry name" value="PROKAR_LIPOPROTEIN"/>
    <property type="match status" value="1"/>
</dbReference>